<dbReference type="PROSITE" id="PS50134">
    <property type="entry name" value="ZF_TAZ"/>
    <property type="match status" value="2"/>
</dbReference>
<feature type="compositionally biased region" description="Basic residues" evidence="20">
    <location>
        <begin position="1468"/>
        <end position="1487"/>
    </location>
</feature>
<feature type="region of interest" description="Disordered" evidence="20">
    <location>
        <begin position="386"/>
        <end position="410"/>
    </location>
</feature>
<dbReference type="Pfam" id="PF00439">
    <property type="entry name" value="Bromodomain"/>
    <property type="match status" value="1"/>
</dbReference>
<dbReference type="InterPro" id="IPR056484">
    <property type="entry name" value="PHD_P300"/>
</dbReference>
<evidence type="ECO:0000256" key="11">
    <source>
        <dbReference type="ARBA" id="ARBA00023117"/>
    </source>
</evidence>
<evidence type="ECO:0000256" key="9">
    <source>
        <dbReference type="ARBA" id="ARBA00022853"/>
    </source>
</evidence>
<dbReference type="Pfam" id="PF02135">
    <property type="entry name" value="zf-TAZ"/>
    <property type="match status" value="2"/>
</dbReference>
<feature type="region of interest" description="Disordered" evidence="20">
    <location>
        <begin position="503"/>
        <end position="553"/>
    </location>
</feature>
<dbReference type="InterPro" id="IPR035898">
    <property type="entry name" value="TAZ_dom_sf"/>
</dbReference>
<keyword evidence="14" id="KW-0539">Nucleus</keyword>
<feature type="domain" description="TAZ-type" evidence="22">
    <location>
        <begin position="412"/>
        <end position="500"/>
    </location>
</feature>
<dbReference type="InterPro" id="IPR018359">
    <property type="entry name" value="Bromodomain_CS"/>
</dbReference>
<evidence type="ECO:0000259" key="22">
    <source>
        <dbReference type="PROSITE" id="PS50134"/>
    </source>
</evidence>
<feature type="domain" description="CBP/p300-type HAT" evidence="25">
    <location>
        <begin position="1196"/>
        <end position="1587"/>
    </location>
</feature>
<evidence type="ECO:0000256" key="13">
    <source>
        <dbReference type="ARBA" id="ARBA00023163"/>
    </source>
</evidence>
<dbReference type="PRINTS" id="PR00503">
    <property type="entry name" value="BROMODOMAIN"/>
</dbReference>
<accession>A0ABM4D6V9</accession>
<keyword evidence="7 19" id="KW-0863">Zinc-finger</keyword>
<evidence type="ECO:0000259" key="23">
    <source>
        <dbReference type="PROSITE" id="PS50135"/>
    </source>
</evidence>
<feature type="domain" description="KIX" evidence="24">
    <location>
        <begin position="540"/>
        <end position="621"/>
    </location>
</feature>
<feature type="compositionally biased region" description="Basic and acidic residues" evidence="20">
    <location>
        <begin position="1"/>
        <end position="10"/>
    </location>
</feature>
<dbReference type="Pfam" id="PF23570">
    <property type="entry name" value="PHD_P300"/>
    <property type="match status" value="1"/>
</dbReference>
<dbReference type="CDD" id="cd02337">
    <property type="entry name" value="ZZ_CBP"/>
    <property type="match status" value="1"/>
</dbReference>
<evidence type="ECO:0000256" key="2">
    <source>
        <dbReference type="ARBA" id="ARBA00013184"/>
    </source>
</evidence>
<dbReference type="SUPFAM" id="SSF47370">
    <property type="entry name" value="Bromodomain"/>
    <property type="match status" value="1"/>
</dbReference>
<evidence type="ECO:0000256" key="15">
    <source>
        <dbReference type="ARBA" id="ARBA00023315"/>
    </source>
</evidence>
<keyword evidence="15" id="KW-0012">Acyltransferase</keyword>
<feature type="region of interest" description="Disordered" evidence="20">
    <location>
        <begin position="820"/>
        <end position="857"/>
    </location>
</feature>
<dbReference type="RefSeq" id="XP_065670046.1">
    <property type="nucleotide sequence ID" value="XM_065813974.1"/>
</dbReference>
<dbReference type="Gene3D" id="1.20.920.10">
    <property type="entry name" value="Bromodomain-like"/>
    <property type="match status" value="1"/>
</dbReference>
<feature type="domain" description="TAZ-type" evidence="22">
    <location>
        <begin position="1651"/>
        <end position="1732"/>
    </location>
</feature>
<dbReference type="EC" id="2.3.1.48" evidence="2"/>
<dbReference type="PANTHER" id="PTHR13808">
    <property type="entry name" value="CBP/P300-RELATED"/>
    <property type="match status" value="1"/>
</dbReference>
<keyword evidence="4" id="KW-0808">Transferase</keyword>
<dbReference type="Gene3D" id="2.10.110.40">
    <property type="match status" value="1"/>
</dbReference>
<evidence type="ECO:0000259" key="25">
    <source>
        <dbReference type="PROSITE" id="PS51727"/>
    </source>
</evidence>
<feature type="zinc finger region" description="TAZ-type" evidence="18">
    <location>
        <begin position="1651"/>
        <end position="1732"/>
    </location>
</feature>
<keyword evidence="6" id="KW-0677">Repeat</keyword>
<dbReference type="Gene3D" id="3.30.40.10">
    <property type="entry name" value="Zinc/RING finger domain, C3HC4 (zinc finger)"/>
    <property type="match status" value="1"/>
</dbReference>
<dbReference type="SMART" id="SM00291">
    <property type="entry name" value="ZnF_ZZ"/>
    <property type="match status" value="1"/>
</dbReference>
<evidence type="ECO:0000259" key="24">
    <source>
        <dbReference type="PROSITE" id="PS50952"/>
    </source>
</evidence>
<dbReference type="InterPro" id="IPR013178">
    <property type="entry name" value="Histone_AcTrfase_Rtt109/CBP"/>
</dbReference>
<comment type="subcellular location">
    <subcellularLocation>
        <location evidence="1">Nucleus</location>
    </subcellularLocation>
</comment>
<evidence type="ECO:0000256" key="4">
    <source>
        <dbReference type="ARBA" id="ARBA00022679"/>
    </source>
</evidence>
<evidence type="ECO:0000256" key="19">
    <source>
        <dbReference type="PROSITE-ProRule" id="PRU00228"/>
    </source>
</evidence>
<evidence type="ECO:0000259" key="21">
    <source>
        <dbReference type="PROSITE" id="PS50014"/>
    </source>
</evidence>
<dbReference type="PROSITE" id="PS50014">
    <property type="entry name" value="BROMODOMAIN_2"/>
    <property type="match status" value="1"/>
</dbReference>
<sequence>MMSDPDRMGENKGPPSKRPRADSPLETPIADHSGGFSYENILNDLPDDVIINNSSNENSLSNGNDLLSSLESYDINNSNENLISNGPTSLQTNMEKGGLHSLPSGIQMNVSKALGMLSPQPGMNIYSQIMPPQGPVSTSAMPTPATPMLNPASLRSGNMMQANVPMSSTSNSIMNSISPQSSYTSNPMQNTMMQNNTPISLMQAMSTNSIYNNQISMSNSMASNMNLMNMNQNFMNQGFTNNMHMMQNNRLYQNNLASAGFRMGMNPKMPSIQNNFNPMGQMINSPMNNMVMPENSCQDTMMMTNNMGNSGMLPMQRMHSQMRFEMNANMNVMANNLLNGPGFQPGIPNMSGNSMVLNMNRPQLNPNILDVQMQRMAPMNANDPSMQMNQPLNQQQMQQPGNPNAPVSTTADPEKKRLIQQQLVLLLHAHKCQRREQQAPNGEYKPCDLPHCRTMKSVLNHMTVCKAGKDCQVAHCASSRQIISHWKFCNRTDCPVCLPLKNGPTSRRLGGNEPRDSNNDNVNRGNIPPGTQTNPSSTNEDREAWHKSVTQSQRNHLVERLVSAIIPKARNDPMTMKNKQMENLVLYAQKVEDDMYSTAASKEDYFHLLAEKIYKIQKDLEEKRMERLRKNSSNMINPQQAQNQMNGPNNMMNPANISLQPVSNMNVQVSTNLNMAFQQQPSSNGPQNLIQNNVNVSDYLSNNGNMTNGINSFDFFQQPNIQSLQHINNQPSSMMTNMNPKGMQRSMNAMGQRQRANLSSFQNAALNNQQMQAMQQQIPQQQLFYQQNLQLQQQMNLLQQKNQMLPQQQQQMLQNTLTPPPSALGSNQVKMEVSGSPQLQPQQSSNNQNLLISNCGDASPNVRTIKKEVSFDNSPMNVKIENVSSPMNVETENVATSISEIKPVIKTELSTTPCSIGQKSSQQIASNTNPVALVKQEALPSPSSTTPDERTKSHKVWTVEELTENLLPLFDKVYNIQPESGPFRKPVNPEILHIPDYFTIVKNPMDLSSIKKKLEEGGYKDPWGFCDDMRLMFENAWLYNKKTTKVFRYCTKLSETFEADIEPIMKKLGYCCGRKYVFNPQVLYCYGKNLCSIPRDTPYYSYQNRYHYCERCFKEFEGESIDLGEDSGLRTSIINKNEFEKLKNDHLDLEPFVTCVECGRKMHQVCVLHLDIIYENGYICPTCREEKKLGNRVENRYSARNLPQSKLAEHIENRVNNFLKTQVTDESPGYIHIRIVSSVEKVVEVRQGMRSRYGNEFPEKFPYRARALFAFEEIDGVDVCFFGMHTQEFGSDCPEPNRNRIYLSYLDSVHFFRPPHLRTSVYHEILIGYFDFCKNRGFHYGHIWSCPPSEGDDYIFHCHPVEQKIPKHKRLVEWYKVMLNKACEDGVMAGYKDMFTQAIEDEITSPTQIPYFEGDYWPNAIEESIREISQEEEERRKTEAMQAAAQLGTENCEENAVYEMQVALSTGKKAKGSNKRANKKTSKKSKLNKTPAKKTVPNAMGASELSQRVFTTMEKFKEIFFVLHLHSPANMPTKKIEDPDPVMSCDIMDGRDAFLTLSRERHWEFSTLRRAKFSTLAMLVELHNQGSDRFVYSCNLCKGQIINRYHCTVCEDYDLCIECYNQKGHEHKMEKLGLDIESETPNLTKTPSSAQEARRQSIELCIKSLEHATDCLDKNCKSSSCVKMKKVVSHAKSCKRKTNHGCPICKQLIALCCYHAKSCKKPQCTVPYCQHIKAKMKQQQLQQKVHQQQVLRRRIEAMRMSQNPPIQGSIQLPTRMPQRQTPPNDIQKTIVPITSVPPNVLIQQQMSNPNVQFPIDKSNGINANIAIMNNSNNRFFGQPVQTNMLNQTRINPWQQQQQHSLGAQFNGFNGMPVQTNINTSVNPSQNLHLEQFRNVMCVGNGVNMKSNQIFDYIQSHKVRNNNFMPNVNNQSLTNQNNLNQVWNMHNKRMQQNLQQQQQLQQRRMPMNMNIMNSGSVFPQQSNPRILSRQFSQEMLPPVGGIINNQSSPQMMGGRITPGSQMMSPQNSIMSPPLPMKPNPSPRLCMSPSHTMRVPSPHSVNSPQHIPFSPQHQHQSLTSPMHQIISPAQLNSIDSLQQSTSVLSDRGDGMTPHMQNTSDINGGETDVDDFPDPLLKFVSQL</sequence>
<keyword evidence="8 18" id="KW-0862">Zinc</keyword>
<proteinExistence type="predicted"/>
<evidence type="ECO:0000256" key="20">
    <source>
        <dbReference type="SAM" id="MobiDB-lite"/>
    </source>
</evidence>
<dbReference type="InterPro" id="IPR031162">
    <property type="entry name" value="CBP_P300_HAT"/>
</dbReference>
<dbReference type="InterPro" id="IPR000197">
    <property type="entry name" value="Znf_TAZ"/>
</dbReference>
<evidence type="ECO:0000256" key="5">
    <source>
        <dbReference type="ARBA" id="ARBA00022723"/>
    </source>
</evidence>
<dbReference type="InterPro" id="IPR001487">
    <property type="entry name" value="Bromodomain"/>
</dbReference>
<dbReference type="Pfam" id="PF06001">
    <property type="entry name" value="RING_CBP-p300"/>
    <property type="match status" value="1"/>
</dbReference>
<feature type="zinc finger region" description="TAZ-type" evidence="18">
    <location>
        <begin position="412"/>
        <end position="500"/>
    </location>
</feature>
<feature type="region of interest" description="Disordered" evidence="20">
    <location>
        <begin position="2099"/>
        <end position="2130"/>
    </location>
</feature>
<evidence type="ECO:0000256" key="16">
    <source>
        <dbReference type="ARBA" id="ARBA00048017"/>
    </source>
</evidence>
<keyword evidence="13" id="KW-0804">Transcription</keyword>
<dbReference type="InterPro" id="IPR036529">
    <property type="entry name" value="KIX_dom_sf"/>
</dbReference>
<dbReference type="Gene3D" id="1.10.246.20">
    <property type="entry name" value="Coactivator CBP, KIX domain"/>
    <property type="match status" value="1"/>
</dbReference>
<dbReference type="SMART" id="SM00551">
    <property type="entry name" value="ZnF_TAZ"/>
    <property type="match status" value="2"/>
</dbReference>
<protein>
    <recommendedName>
        <fullName evidence="2">histone acetyltransferase</fullName>
        <ecNumber evidence="2">2.3.1.48</ecNumber>
    </recommendedName>
</protein>
<dbReference type="SUPFAM" id="SSF57933">
    <property type="entry name" value="TAZ domain"/>
    <property type="match status" value="2"/>
</dbReference>
<evidence type="ECO:0000256" key="18">
    <source>
        <dbReference type="PROSITE-ProRule" id="PRU00203"/>
    </source>
</evidence>
<evidence type="ECO:0000256" key="10">
    <source>
        <dbReference type="ARBA" id="ARBA00023015"/>
    </source>
</evidence>
<organism evidence="26 27">
    <name type="scientific">Hydra vulgaris</name>
    <name type="common">Hydra</name>
    <name type="synonym">Hydra attenuata</name>
    <dbReference type="NCBI Taxonomy" id="6087"/>
    <lineage>
        <taxon>Eukaryota</taxon>
        <taxon>Metazoa</taxon>
        <taxon>Cnidaria</taxon>
        <taxon>Hydrozoa</taxon>
        <taxon>Hydroidolina</taxon>
        <taxon>Anthoathecata</taxon>
        <taxon>Aplanulata</taxon>
        <taxon>Hydridae</taxon>
        <taxon>Hydra</taxon>
    </lineage>
</organism>
<dbReference type="PROSITE" id="PS51727">
    <property type="entry name" value="CBP_P300_HAT"/>
    <property type="match status" value="1"/>
</dbReference>
<dbReference type="Pfam" id="PF00569">
    <property type="entry name" value="ZZ"/>
    <property type="match status" value="1"/>
</dbReference>
<keyword evidence="3" id="KW-0488">Methylation</keyword>
<dbReference type="GeneID" id="100203474"/>
<feature type="compositionally biased region" description="Low complexity" evidence="20">
    <location>
        <begin position="836"/>
        <end position="851"/>
    </location>
</feature>
<reference evidence="27" key="1">
    <citation type="submission" date="2025-08" db="UniProtKB">
        <authorList>
            <consortium name="RefSeq"/>
        </authorList>
    </citation>
    <scope>IDENTIFICATION</scope>
</reference>
<feature type="region of interest" description="Disordered" evidence="20">
    <location>
        <begin position="1"/>
        <end position="34"/>
    </location>
</feature>
<evidence type="ECO:0000256" key="8">
    <source>
        <dbReference type="ARBA" id="ARBA00022833"/>
    </source>
</evidence>
<dbReference type="PANTHER" id="PTHR13808:SF1">
    <property type="entry name" value="HISTONE ACETYLTRANSFERASE"/>
    <property type="match status" value="1"/>
</dbReference>
<feature type="compositionally biased region" description="Polar residues" evidence="20">
    <location>
        <begin position="519"/>
        <end position="538"/>
    </location>
</feature>
<evidence type="ECO:0000256" key="3">
    <source>
        <dbReference type="ARBA" id="ARBA00022481"/>
    </source>
</evidence>
<keyword evidence="26" id="KW-1185">Reference proteome</keyword>
<feature type="domain" description="ZZ-type" evidence="23">
    <location>
        <begin position="1589"/>
        <end position="1637"/>
    </location>
</feature>
<keyword evidence="10" id="KW-0805">Transcription regulation</keyword>
<dbReference type="InterPro" id="IPR000433">
    <property type="entry name" value="Znf_ZZ"/>
</dbReference>
<feature type="compositionally biased region" description="Low complexity" evidence="20">
    <location>
        <begin position="386"/>
        <end position="404"/>
    </location>
</feature>
<feature type="domain" description="Bromo" evidence="21">
    <location>
        <begin position="975"/>
        <end position="1047"/>
    </location>
</feature>
<evidence type="ECO:0000256" key="17">
    <source>
        <dbReference type="PROSITE-ProRule" id="PRU00035"/>
    </source>
</evidence>
<evidence type="ECO:0000256" key="14">
    <source>
        <dbReference type="ARBA" id="ARBA00023242"/>
    </source>
</evidence>
<keyword evidence="11 17" id="KW-0103">Bromodomain</keyword>
<comment type="catalytic activity">
    <reaction evidence="16">
        <text>L-lysyl-[protein] + acetyl-CoA = N(6)-acetyl-L-lysyl-[protein] + CoA + H(+)</text>
        <dbReference type="Rhea" id="RHEA:45948"/>
        <dbReference type="Rhea" id="RHEA-COMP:9752"/>
        <dbReference type="Rhea" id="RHEA-COMP:10731"/>
        <dbReference type="ChEBI" id="CHEBI:15378"/>
        <dbReference type="ChEBI" id="CHEBI:29969"/>
        <dbReference type="ChEBI" id="CHEBI:57287"/>
        <dbReference type="ChEBI" id="CHEBI:57288"/>
        <dbReference type="ChEBI" id="CHEBI:61930"/>
        <dbReference type="EC" id="2.3.1.48"/>
    </reaction>
</comment>
<dbReference type="Pfam" id="PF08214">
    <property type="entry name" value="HAT_KAT11"/>
    <property type="match status" value="1"/>
</dbReference>
<evidence type="ECO:0000256" key="6">
    <source>
        <dbReference type="ARBA" id="ARBA00022737"/>
    </source>
</evidence>
<dbReference type="PROSITE" id="PS01357">
    <property type="entry name" value="ZF_ZZ_1"/>
    <property type="match status" value="1"/>
</dbReference>
<feature type="region of interest" description="Disordered" evidence="20">
    <location>
        <begin position="1764"/>
        <end position="1785"/>
    </location>
</feature>
<dbReference type="InterPro" id="IPR036427">
    <property type="entry name" value="Bromodomain-like_sf"/>
</dbReference>
<dbReference type="Gene3D" id="3.30.60.90">
    <property type="match status" value="1"/>
</dbReference>
<name>A0ABM4D6V9_HYDVU</name>
<dbReference type="CDD" id="cd15557">
    <property type="entry name" value="PHD_CBP_p300"/>
    <property type="match status" value="1"/>
</dbReference>
<feature type="region of interest" description="Disordered" evidence="20">
    <location>
        <begin position="1468"/>
        <end position="1497"/>
    </location>
</feature>
<dbReference type="Pfam" id="PF02172">
    <property type="entry name" value="KIX"/>
    <property type="match status" value="1"/>
</dbReference>
<dbReference type="Proteomes" id="UP001652625">
    <property type="component" value="Chromosome 12"/>
</dbReference>
<dbReference type="PROSITE" id="PS50952">
    <property type="entry name" value="KIX"/>
    <property type="match status" value="1"/>
</dbReference>
<evidence type="ECO:0000256" key="12">
    <source>
        <dbReference type="ARBA" id="ARBA00023159"/>
    </source>
</evidence>
<dbReference type="CDD" id="cd15802">
    <property type="entry name" value="RING_CBP-p300"/>
    <property type="match status" value="1"/>
</dbReference>
<dbReference type="PROSITE" id="PS00633">
    <property type="entry name" value="BROMODOMAIN_1"/>
    <property type="match status" value="1"/>
</dbReference>
<dbReference type="InterPro" id="IPR013083">
    <property type="entry name" value="Znf_RING/FYVE/PHD"/>
</dbReference>
<evidence type="ECO:0000313" key="26">
    <source>
        <dbReference type="Proteomes" id="UP001652625"/>
    </source>
</evidence>
<evidence type="ECO:0000313" key="27">
    <source>
        <dbReference type="RefSeq" id="XP_065670046.1"/>
    </source>
</evidence>
<evidence type="ECO:0000256" key="1">
    <source>
        <dbReference type="ARBA" id="ARBA00004123"/>
    </source>
</evidence>
<evidence type="ECO:0000256" key="7">
    <source>
        <dbReference type="ARBA" id="ARBA00022771"/>
    </source>
</evidence>
<gene>
    <name evidence="27" type="primary">LOC100203474</name>
</gene>
<dbReference type="InterPro" id="IPR010303">
    <property type="entry name" value="RING_CBP-p300"/>
</dbReference>
<dbReference type="InterPro" id="IPR043145">
    <property type="entry name" value="Znf_ZZ_sf"/>
</dbReference>
<dbReference type="PROSITE" id="PS50135">
    <property type="entry name" value="ZF_ZZ_2"/>
    <property type="match status" value="1"/>
</dbReference>
<dbReference type="SUPFAM" id="SSF47040">
    <property type="entry name" value="Kix domain of CBP (creb binding protein)"/>
    <property type="match status" value="1"/>
</dbReference>
<keyword evidence="12" id="KW-0010">Activator</keyword>
<dbReference type="InterPro" id="IPR003101">
    <property type="entry name" value="KIX_dom"/>
</dbReference>
<keyword evidence="5 18" id="KW-0479">Metal-binding</keyword>
<dbReference type="SUPFAM" id="SSF57850">
    <property type="entry name" value="RING/U-box"/>
    <property type="match status" value="1"/>
</dbReference>
<dbReference type="SMART" id="SM00297">
    <property type="entry name" value="BROMO"/>
    <property type="match status" value="1"/>
</dbReference>
<dbReference type="InterPro" id="IPR038547">
    <property type="entry name" value="RING_CBP-p300_sf"/>
</dbReference>
<dbReference type="Gene3D" id="1.20.1020.10">
    <property type="entry name" value="TAZ domain"/>
    <property type="match status" value="2"/>
</dbReference>
<keyword evidence="9" id="KW-0156">Chromatin regulator</keyword>
<dbReference type="SMART" id="SM01250">
    <property type="entry name" value="KAT11"/>
    <property type="match status" value="1"/>
</dbReference>